<dbReference type="Gene3D" id="3.40.50.1000">
    <property type="entry name" value="HAD superfamily/HAD-like"/>
    <property type="match status" value="1"/>
</dbReference>
<name>A0A330LKL5_9GAMM</name>
<dbReference type="InterPro" id="IPR006439">
    <property type="entry name" value="HAD-SF_hydro_IA"/>
</dbReference>
<proteinExistence type="inferred from homology"/>
<dbReference type="InterPro" id="IPR023198">
    <property type="entry name" value="PGP-like_dom2"/>
</dbReference>
<dbReference type="SFLD" id="SFLDG01135">
    <property type="entry name" value="C1.5.6:_HAD__Beta-PGM__Phospha"/>
    <property type="match status" value="1"/>
</dbReference>
<dbReference type="InterPro" id="IPR036412">
    <property type="entry name" value="HAD-like_sf"/>
</dbReference>
<dbReference type="NCBIfam" id="TIGR01509">
    <property type="entry name" value="HAD-SF-IA-v3"/>
    <property type="match status" value="1"/>
</dbReference>
<comment type="similarity">
    <text evidence="1">Belongs to the HAD-like hydrolase superfamily. CbbY/CbbZ/Gph/YieH family.</text>
</comment>
<dbReference type="GO" id="GO:0016787">
    <property type="term" value="F:hydrolase activity"/>
    <property type="evidence" value="ECO:0007669"/>
    <property type="project" value="UniProtKB-KW"/>
</dbReference>
<accession>A0A330LKL5</accession>
<keyword evidence="2" id="KW-0479">Metal-binding</keyword>
<gene>
    <name evidence="4" type="ORF">MORIYA_0902</name>
</gene>
<organism evidence="4 5">
    <name type="scientific">Moritella yayanosii</name>
    <dbReference type="NCBI Taxonomy" id="69539"/>
    <lineage>
        <taxon>Bacteria</taxon>
        <taxon>Pseudomonadati</taxon>
        <taxon>Pseudomonadota</taxon>
        <taxon>Gammaproteobacteria</taxon>
        <taxon>Alteromonadales</taxon>
        <taxon>Moritellaceae</taxon>
        <taxon>Moritella</taxon>
    </lineage>
</organism>
<dbReference type="SUPFAM" id="SSF56784">
    <property type="entry name" value="HAD-like"/>
    <property type="match status" value="1"/>
</dbReference>
<dbReference type="RefSeq" id="WP_112712972.1">
    <property type="nucleotide sequence ID" value="NZ_LS483250.1"/>
</dbReference>
<evidence type="ECO:0000256" key="3">
    <source>
        <dbReference type="ARBA" id="ARBA00022801"/>
    </source>
</evidence>
<dbReference type="PRINTS" id="PR00413">
    <property type="entry name" value="HADHALOGNASE"/>
</dbReference>
<protein>
    <submittedName>
        <fullName evidence="4">Phosphatase</fullName>
    </submittedName>
</protein>
<evidence type="ECO:0000313" key="4">
    <source>
        <dbReference type="EMBL" id="SQD77380.1"/>
    </source>
</evidence>
<evidence type="ECO:0000313" key="5">
    <source>
        <dbReference type="Proteomes" id="UP000250163"/>
    </source>
</evidence>
<dbReference type="Proteomes" id="UP000250163">
    <property type="component" value="Chromosome MORIYA"/>
</dbReference>
<dbReference type="FunFam" id="3.40.50.1000:FF:000036">
    <property type="entry name" value="HAD family hydrolase"/>
    <property type="match status" value="1"/>
</dbReference>
<reference evidence="5" key="1">
    <citation type="submission" date="2018-05" db="EMBL/GenBank/DDBJ databases">
        <authorList>
            <person name="Cea G.-C."/>
            <person name="William W."/>
        </authorList>
    </citation>
    <scope>NUCLEOTIDE SEQUENCE [LARGE SCALE GENOMIC DNA]</scope>
    <source>
        <strain evidence="5">DB21MT 5</strain>
    </source>
</reference>
<dbReference type="InterPro" id="IPR023214">
    <property type="entry name" value="HAD_sf"/>
</dbReference>
<dbReference type="OrthoDB" id="9800058at2"/>
<keyword evidence="5" id="KW-1185">Reference proteome</keyword>
<dbReference type="GO" id="GO:0000287">
    <property type="term" value="F:magnesium ion binding"/>
    <property type="evidence" value="ECO:0007669"/>
    <property type="project" value="UniProtKB-ARBA"/>
</dbReference>
<dbReference type="EMBL" id="LS483250">
    <property type="protein sequence ID" value="SQD77380.1"/>
    <property type="molecule type" value="Genomic_DNA"/>
</dbReference>
<dbReference type="SFLD" id="SFLDG01129">
    <property type="entry name" value="C1.5:_HAD__Beta-PGM__Phosphata"/>
    <property type="match status" value="1"/>
</dbReference>
<dbReference type="SFLD" id="SFLDS00003">
    <property type="entry name" value="Haloacid_Dehalogenase"/>
    <property type="match status" value="1"/>
</dbReference>
<dbReference type="PANTHER" id="PTHR18901">
    <property type="entry name" value="2-DEOXYGLUCOSE-6-PHOSPHATE PHOSPHATASE 2"/>
    <property type="match status" value="1"/>
</dbReference>
<dbReference type="CDD" id="cd07505">
    <property type="entry name" value="HAD_BPGM-like"/>
    <property type="match status" value="1"/>
</dbReference>
<keyword evidence="3" id="KW-0378">Hydrolase</keyword>
<dbReference type="Gene3D" id="1.10.150.240">
    <property type="entry name" value="Putative phosphatase, domain 2"/>
    <property type="match status" value="1"/>
</dbReference>
<sequence length="221" mass="24403">MNYQAAIFDMDGLLLDTERVCKGIFKEACASLSIPFLEDVYLDIIGRNSQGIEKVIRAGYGRDLDYPVLHEAWRIRYNAVVKHHAVPVKDGVVELLTWLKNNNIPTAVATSTQQDVAKIKLSLAGLDHYFDNLTTGCEVKNGKPDPEIYLLAADRLKIQPEQCLAFEDSNNGVRAAVSANMQTFQIPDLVQPTAEILTLGHTVTYSLSNVLATLKKNSQAA</sequence>
<dbReference type="PANTHER" id="PTHR18901:SF38">
    <property type="entry name" value="PSEUDOURIDINE-5'-PHOSPHATASE"/>
    <property type="match status" value="1"/>
</dbReference>
<dbReference type="AlphaFoldDB" id="A0A330LKL5"/>
<dbReference type="KEGG" id="mya:MORIYA_0902"/>
<evidence type="ECO:0000256" key="1">
    <source>
        <dbReference type="ARBA" id="ARBA00006171"/>
    </source>
</evidence>
<evidence type="ECO:0000256" key="2">
    <source>
        <dbReference type="ARBA" id="ARBA00022723"/>
    </source>
</evidence>
<dbReference type="Pfam" id="PF00702">
    <property type="entry name" value="Hydrolase"/>
    <property type="match status" value="1"/>
</dbReference>